<dbReference type="AlphaFoldDB" id="A0A0G1JHI3"/>
<dbReference type="InterPro" id="IPR003735">
    <property type="entry name" value="Metal_Tscrpt_repr"/>
</dbReference>
<comment type="caution">
    <text evidence="1">The sequence shown here is derived from an EMBL/GenBank/DDBJ whole genome shotgun (WGS) entry which is preliminary data.</text>
</comment>
<dbReference type="InterPro" id="IPR038390">
    <property type="entry name" value="Metal_Tscrpt_repr_sf"/>
</dbReference>
<dbReference type="Pfam" id="PF02583">
    <property type="entry name" value="Trns_repr_metal"/>
    <property type="match status" value="1"/>
</dbReference>
<evidence type="ECO:0000313" key="1">
    <source>
        <dbReference type="EMBL" id="KKT43467.1"/>
    </source>
</evidence>
<dbReference type="CDD" id="cd10148">
    <property type="entry name" value="CsoR-like_DUF156"/>
    <property type="match status" value="1"/>
</dbReference>
<evidence type="ECO:0000313" key="2">
    <source>
        <dbReference type="Proteomes" id="UP000034051"/>
    </source>
</evidence>
<protein>
    <submittedName>
        <fullName evidence="1">Copper-sensing transcriptional repressor CsoR domain protein</fullName>
    </submittedName>
</protein>
<dbReference type="PANTHER" id="PTHR33677">
    <property type="entry name" value="TRANSCRIPTIONAL REPRESSOR FRMR-RELATED"/>
    <property type="match status" value="1"/>
</dbReference>
<gene>
    <name evidence="1" type="ORF">UW32_C0001G0059</name>
</gene>
<dbReference type="GO" id="GO:0045892">
    <property type="term" value="P:negative regulation of DNA-templated transcription"/>
    <property type="evidence" value="ECO:0007669"/>
    <property type="project" value="UniProtKB-ARBA"/>
</dbReference>
<proteinExistence type="predicted"/>
<dbReference type="Proteomes" id="UP000034051">
    <property type="component" value="Unassembled WGS sequence"/>
</dbReference>
<dbReference type="Gene3D" id="1.20.58.1000">
    <property type="entry name" value="Metal-sensitive repressor, helix protomer"/>
    <property type="match status" value="1"/>
</dbReference>
<dbReference type="GO" id="GO:0003677">
    <property type="term" value="F:DNA binding"/>
    <property type="evidence" value="ECO:0007669"/>
    <property type="project" value="InterPro"/>
</dbReference>
<accession>A0A0G1JHI3</accession>
<reference evidence="1 2" key="1">
    <citation type="journal article" date="2015" name="Nature">
        <title>rRNA introns, odd ribosomes, and small enigmatic genomes across a large radiation of phyla.</title>
        <authorList>
            <person name="Brown C.T."/>
            <person name="Hug L.A."/>
            <person name="Thomas B.C."/>
            <person name="Sharon I."/>
            <person name="Castelle C.J."/>
            <person name="Singh A."/>
            <person name="Wilkins M.J."/>
            <person name="Williams K.H."/>
            <person name="Banfield J.F."/>
        </authorList>
    </citation>
    <scope>NUCLEOTIDE SEQUENCE [LARGE SCALE GENOMIC DNA]</scope>
</reference>
<sequence>MVQQKGATNKKDILDRIARIEGQLRGVRSMIEEERGCVDVITQISAIRQSLSSTGIELLKEDAQCKNLDAEYLKALFKIS</sequence>
<dbReference type="EMBL" id="LCHW01000001">
    <property type="protein sequence ID" value="KKT43467.1"/>
    <property type="molecule type" value="Genomic_DNA"/>
</dbReference>
<name>A0A0G1JHI3_9BACT</name>
<organism evidence="1 2">
    <name type="scientific">Candidatus Wolfebacteria bacterium GW2011_GWE2_44_13</name>
    <dbReference type="NCBI Taxonomy" id="1619017"/>
    <lineage>
        <taxon>Bacteria</taxon>
        <taxon>Candidatus Wolfeibacteriota</taxon>
    </lineage>
</organism>
<dbReference type="GO" id="GO:0046872">
    <property type="term" value="F:metal ion binding"/>
    <property type="evidence" value="ECO:0007669"/>
    <property type="project" value="InterPro"/>
</dbReference>